<name>A0A814R8V7_9BILA</name>
<organism evidence="2 5">
    <name type="scientific">Didymodactylos carnosus</name>
    <dbReference type="NCBI Taxonomy" id="1234261"/>
    <lineage>
        <taxon>Eukaryota</taxon>
        <taxon>Metazoa</taxon>
        <taxon>Spiralia</taxon>
        <taxon>Gnathifera</taxon>
        <taxon>Rotifera</taxon>
        <taxon>Eurotatoria</taxon>
        <taxon>Bdelloidea</taxon>
        <taxon>Philodinida</taxon>
        <taxon>Philodinidae</taxon>
        <taxon>Didymodactylos</taxon>
    </lineage>
</organism>
<evidence type="ECO:0000313" key="3">
    <source>
        <dbReference type="EMBL" id="CAF3861008.1"/>
    </source>
</evidence>
<keyword evidence="5" id="KW-1185">Reference proteome</keyword>
<sequence length="138" mass="15977">MHSITSKTVAPSMINLTYQDCYLLFDVKLDQKRTIWLLKQRFTSNCNSMSFDFKANFPDCPNILQNVSRGMLKTFPFMAEEVFEDSSIDDDDEQIIFNHSDVDNPNGIKFTDDDVNDEYLHNLVHGTSVCSNGKWNEY</sequence>
<proteinExistence type="predicted"/>
<comment type="caution">
    <text evidence="2">The sequence shown here is derived from an EMBL/GenBank/DDBJ whole genome shotgun (WGS) entry which is preliminary data.</text>
</comment>
<dbReference type="Proteomes" id="UP000663829">
    <property type="component" value="Unassembled WGS sequence"/>
</dbReference>
<dbReference type="Proteomes" id="UP000682733">
    <property type="component" value="Unassembled WGS sequence"/>
</dbReference>
<accession>A0A814R8V7</accession>
<dbReference type="AlphaFoldDB" id="A0A814R8V7"/>
<dbReference type="Proteomes" id="UP000681722">
    <property type="component" value="Unassembled WGS sequence"/>
</dbReference>
<dbReference type="EMBL" id="CAJNOQ010006305">
    <property type="protein sequence ID" value="CAF1130525.1"/>
    <property type="molecule type" value="Genomic_DNA"/>
</dbReference>
<dbReference type="EMBL" id="CAJOBC010006304">
    <property type="protein sequence ID" value="CAF3894178.1"/>
    <property type="molecule type" value="Genomic_DNA"/>
</dbReference>
<evidence type="ECO:0000313" key="5">
    <source>
        <dbReference type="Proteomes" id="UP000663829"/>
    </source>
</evidence>
<evidence type="ECO:0000313" key="4">
    <source>
        <dbReference type="EMBL" id="CAF3894178.1"/>
    </source>
</evidence>
<gene>
    <name evidence="2" type="ORF">GPM918_LOCUS20167</name>
    <name evidence="1" type="ORF">OVA965_LOCUS19221</name>
    <name evidence="4" type="ORF">SRO942_LOCUS20162</name>
    <name evidence="3" type="ORF">TMI583_LOCUS19237</name>
</gene>
<evidence type="ECO:0000313" key="2">
    <source>
        <dbReference type="EMBL" id="CAF1130525.1"/>
    </source>
</evidence>
<evidence type="ECO:0000313" key="1">
    <source>
        <dbReference type="EMBL" id="CAF1099571.1"/>
    </source>
</evidence>
<dbReference type="EMBL" id="CAJOBA010009856">
    <property type="protein sequence ID" value="CAF3861008.1"/>
    <property type="molecule type" value="Genomic_DNA"/>
</dbReference>
<dbReference type="Proteomes" id="UP000677228">
    <property type="component" value="Unassembled WGS sequence"/>
</dbReference>
<reference evidence="2" key="1">
    <citation type="submission" date="2021-02" db="EMBL/GenBank/DDBJ databases">
        <authorList>
            <person name="Nowell W R."/>
        </authorList>
    </citation>
    <scope>NUCLEOTIDE SEQUENCE</scope>
</reference>
<dbReference type="EMBL" id="CAJNOK010009835">
    <property type="protein sequence ID" value="CAF1099571.1"/>
    <property type="molecule type" value="Genomic_DNA"/>
</dbReference>
<protein>
    <submittedName>
        <fullName evidence="2">Uncharacterized protein</fullName>
    </submittedName>
</protein>